<name>A0A6J5LNC2_9CAUD</name>
<sequence>MSDKFIVNKQNDVSTLDASEWNQFAEINNFLVSAGITPDGSVLNQIAKGIANYSSASNFFIENGTVNNYTLIANNNFLAPTSYIAGMVIRFIAANANTTTTPTVNLNGLGAKNILKADGNPVIAGDVSGYVELRYNGTNFLLSPLSSALNITATNKGLTYLNNPITIANNATDANNDIDFTAGNFVFSNGSGQAVVSAMTKRLDALWTAGTNQGGLDTGSKANSTWYHCYAIHNPTSGVSDAIFSANATTPTLPSGYTKYKYLGSVLTNVSGNIIAFTQNNNEFKWTAPFSENFDANITTSNKTLTLTVPPVLIKPNVSCYWQGGNAGTRVERLDFTSNLTGVYYMQAITFGSGTSFPHYFDTVINKMIINNSNILYKATVGGAGGTGFCYTNGYYNLSL</sequence>
<protein>
    <submittedName>
        <fullName evidence="1">Uncharacterized protein</fullName>
    </submittedName>
</protein>
<accession>A0A6J5LNC2</accession>
<proteinExistence type="predicted"/>
<gene>
    <name evidence="1" type="ORF">UFOVP286_28</name>
</gene>
<organism evidence="1">
    <name type="scientific">uncultured Caudovirales phage</name>
    <dbReference type="NCBI Taxonomy" id="2100421"/>
    <lineage>
        <taxon>Viruses</taxon>
        <taxon>Duplodnaviria</taxon>
        <taxon>Heunggongvirae</taxon>
        <taxon>Uroviricota</taxon>
        <taxon>Caudoviricetes</taxon>
        <taxon>Peduoviridae</taxon>
        <taxon>Maltschvirus</taxon>
        <taxon>Maltschvirus maltsch</taxon>
    </lineage>
</organism>
<evidence type="ECO:0000313" key="1">
    <source>
        <dbReference type="EMBL" id="CAB4135731.1"/>
    </source>
</evidence>
<dbReference type="EMBL" id="LR796304">
    <property type="protein sequence ID" value="CAB4135731.1"/>
    <property type="molecule type" value="Genomic_DNA"/>
</dbReference>
<reference evidence="1" key="1">
    <citation type="submission" date="2020-04" db="EMBL/GenBank/DDBJ databases">
        <authorList>
            <person name="Chiriac C."/>
            <person name="Salcher M."/>
            <person name="Ghai R."/>
            <person name="Kavagutti S V."/>
        </authorList>
    </citation>
    <scope>NUCLEOTIDE SEQUENCE</scope>
</reference>